<dbReference type="PROSITE" id="PS00036">
    <property type="entry name" value="BZIP_BASIC"/>
    <property type="match status" value="1"/>
</dbReference>
<feature type="coiled-coil region" evidence="6">
    <location>
        <begin position="153"/>
        <end position="180"/>
    </location>
</feature>
<dbReference type="GO" id="GO:0000977">
    <property type="term" value="F:RNA polymerase II transcription regulatory region sequence-specific DNA binding"/>
    <property type="evidence" value="ECO:0007669"/>
    <property type="project" value="TreeGrafter"/>
</dbReference>
<keyword evidence="5" id="KW-0539">Nucleus</keyword>
<dbReference type="InterPro" id="IPR004827">
    <property type="entry name" value="bZIP"/>
</dbReference>
<accession>A0AAV5QV98</accession>
<protein>
    <recommendedName>
        <fullName evidence="7">BZIP domain-containing protein</fullName>
    </recommendedName>
</protein>
<evidence type="ECO:0000313" key="9">
    <source>
        <dbReference type="Proteomes" id="UP001360560"/>
    </source>
</evidence>
<dbReference type="CDD" id="cd14705">
    <property type="entry name" value="bZIP_Zip1"/>
    <property type="match status" value="1"/>
</dbReference>
<name>A0AAV5QV98_9ASCO</name>
<keyword evidence="9" id="KW-1185">Reference proteome</keyword>
<dbReference type="Pfam" id="PF07716">
    <property type="entry name" value="bZIP_2"/>
    <property type="match status" value="1"/>
</dbReference>
<evidence type="ECO:0000256" key="2">
    <source>
        <dbReference type="ARBA" id="ARBA00023015"/>
    </source>
</evidence>
<evidence type="ECO:0000256" key="3">
    <source>
        <dbReference type="ARBA" id="ARBA00023125"/>
    </source>
</evidence>
<dbReference type="InterPro" id="IPR046347">
    <property type="entry name" value="bZIP_sf"/>
</dbReference>
<proteinExistence type="predicted"/>
<keyword evidence="2" id="KW-0805">Transcription regulation</keyword>
<evidence type="ECO:0000256" key="6">
    <source>
        <dbReference type="SAM" id="Coils"/>
    </source>
</evidence>
<dbReference type="EMBL" id="BTFZ01000020">
    <property type="protein sequence ID" value="GMM38621.1"/>
    <property type="molecule type" value="Genomic_DNA"/>
</dbReference>
<comment type="subcellular location">
    <subcellularLocation>
        <location evidence="1">Nucleus</location>
    </subcellularLocation>
</comment>
<feature type="domain" description="BZIP" evidence="7">
    <location>
        <begin position="127"/>
        <end position="141"/>
    </location>
</feature>
<dbReference type="PANTHER" id="PTHR13044:SF14">
    <property type="entry name" value="CRYPTOCEPHAL, ISOFORM A"/>
    <property type="match status" value="1"/>
</dbReference>
<gene>
    <name evidence="8" type="ORF">DASC09_059600</name>
</gene>
<dbReference type="Proteomes" id="UP001360560">
    <property type="component" value="Unassembled WGS sequence"/>
</dbReference>
<organism evidence="8 9">
    <name type="scientific">Saccharomycopsis crataegensis</name>
    <dbReference type="NCBI Taxonomy" id="43959"/>
    <lineage>
        <taxon>Eukaryota</taxon>
        <taxon>Fungi</taxon>
        <taxon>Dikarya</taxon>
        <taxon>Ascomycota</taxon>
        <taxon>Saccharomycotina</taxon>
        <taxon>Saccharomycetes</taxon>
        <taxon>Saccharomycopsidaceae</taxon>
        <taxon>Saccharomycopsis</taxon>
    </lineage>
</organism>
<evidence type="ECO:0000259" key="7">
    <source>
        <dbReference type="PROSITE" id="PS00036"/>
    </source>
</evidence>
<keyword evidence="3" id="KW-0238">DNA-binding</keyword>
<evidence type="ECO:0000313" key="8">
    <source>
        <dbReference type="EMBL" id="GMM38621.1"/>
    </source>
</evidence>
<dbReference type="RefSeq" id="XP_064855616.1">
    <property type="nucleotide sequence ID" value="XM_064999544.1"/>
</dbReference>
<reference evidence="8 9" key="1">
    <citation type="journal article" date="2023" name="Elife">
        <title>Identification of key yeast species and microbe-microbe interactions impacting larval growth of Drosophila in the wild.</title>
        <authorList>
            <person name="Mure A."/>
            <person name="Sugiura Y."/>
            <person name="Maeda R."/>
            <person name="Honda K."/>
            <person name="Sakurai N."/>
            <person name="Takahashi Y."/>
            <person name="Watada M."/>
            <person name="Katoh T."/>
            <person name="Gotoh A."/>
            <person name="Gotoh Y."/>
            <person name="Taniguchi I."/>
            <person name="Nakamura K."/>
            <person name="Hayashi T."/>
            <person name="Katayama T."/>
            <person name="Uemura T."/>
            <person name="Hattori Y."/>
        </authorList>
    </citation>
    <scope>NUCLEOTIDE SEQUENCE [LARGE SCALE GENOMIC DNA]</scope>
    <source>
        <strain evidence="8 9">SC-9</strain>
    </source>
</reference>
<dbReference type="GO" id="GO:0005634">
    <property type="term" value="C:nucleus"/>
    <property type="evidence" value="ECO:0007669"/>
    <property type="project" value="UniProtKB-SubCell"/>
</dbReference>
<dbReference type="GO" id="GO:0001228">
    <property type="term" value="F:DNA-binding transcription activator activity, RNA polymerase II-specific"/>
    <property type="evidence" value="ECO:0007669"/>
    <property type="project" value="TreeGrafter"/>
</dbReference>
<evidence type="ECO:0000256" key="5">
    <source>
        <dbReference type="ARBA" id="ARBA00023242"/>
    </source>
</evidence>
<dbReference type="GO" id="GO:0089713">
    <property type="term" value="C:Cbf1-Met4-Met28 complex"/>
    <property type="evidence" value="ECO:0007669"/>
    <property type="project" value="TreeGrafter"/>
</dbReference>
<keyword evidence="4" id="KW-0804">Transcription</keyword>
<dbReference type="AlphaFoldDB" id="A0AAV5QV98"/>
<sequence length="202" mass="22907">MEYGYFNSPLNGLNLENIESPPDMNLDGNNDLSAFMNNKFFDFDNFGNEEFYKTTKQDGQQQIKSENIDDVFNSLLSNNSVSNDNVLNLQGQSNFIATSQYPIQQQAQPKVVSSGSKVVKEPCMNDKRKRNTLASARFRVKKKMKEQLMEQSLVDLNSKVAELKATIMKLEMENKCLKSLVIEKNERTSNELLSSIKKNAGV</sequence>
<dbReference type="SUPFAM" id="SSF57959">
    <property type="entry name" value="Leucine zipper domain"/>
    <property type="match status" value="1"/>
</dbReference>
<dbReference type="Gene3D" id="1.20.5.170">
    <property type="match status" value="1"/>
</dbReference>
<dbReference type="PANTHER" id="PTHR13044">
    <property type="entry name" value="ACTIVATING TRANSCRIPTION FACTOR ATF 4/5"/>
    <property type="match status" value="1"/>
</dbReference>
<keyword evidence="6" id="KW-0175">Coiled coil</keyword>
<evidence type="ECO:0000256" key="1">
    <source>
        <dbReference type="ARBA" id="ARBA00004123"/>
    </source>
</evidence>
<dbReference type="GeneID" id="90076609"/>
<comment type="caution">
    <text evidence="8">The sequence shown here is derived from an EMBL/GenBank/DDBJ whole genome shotgun (WGS) entry which is preliminary data.</text>
</comment>
<evidence type="ECO:0000256" key="4">
    <source>
        <dbReference type="ARBA" id="ARBA00023163"/>
    </source>
</evidence>